<keyword evidence="3" id="KW-1185">Reference proteome</keyword>
<dbReference type="OrthoDB" id="4824709at2"/>
<evidence type="ECO:0000313" key="3">
    <source>
        <dbReference type="Proteomes" id="UP000321723"/>
    </source>
</evidence>
<sequence>MNRQIARIDLRLPDRWCGWRPGEGLRAARQAAADLASGPVAENRLRSALEAIDRAVLAQNSRHVRVGAWVPDGSGDVAAGLACELLAEAPDGPDAAEAYLGRVQRKIYRSRRTATRVTYHTAGLREVAAGRAVVTLRSHGVVRHEVIWTVFPPGSVEAVELRFDTRSTPRYQDVMDEAELIGERLGVALTGGPVAPSPHLLA</sequence>
<gene>
    <name evidence="1" type="ORF">CHO01_27770</name>
    <name evidence="2" type="ORF">HNR08_001805</name>
</gene>
<dbReference type="Proteomes" id="UP000564629">
    <property type="component" value="Unassembled WGS sequence"/>
</dbReference>
<dbReference type="EMBL" id="JACHDN010000001">
    <property type="protein sequence ID" value="MBB5473069.1"/>
    <property type="molecule type" value="Genomic_DNA"/>
</dbReference>
<dbReference type="AlphaFoldDB" id="A0A511FEJ8"/>
<reference evidence="2 4" key="2">
    <citation type="submission" date="2020-08" db="EMBL/GenBank/DDBJ databases">
        <title>Sequencing the genomes of 1000 actinobacteria strains.</title>
        <authorList>
            <person name="Klenk H.-P."/>
        </authorList>
    </citation>
    <scope>NUCLEOTIDE SEQUENCE [LARGE SCALE GENOMIC DNA]</scope>
    <source>
        <strain evidence="2 4">DSM 9581</strain>
    </source>
</reference>
<organism evidence="1 3">
    <name type="scientific">Cellulomonas hominis</name>
    <dbReference type="NCBI Taxonomy" id="156981"/>
    <lineage>
        <taxon>Bacteria</taxon>
        <taxon>Bacillati</taxon>
        <taxon>Actinomycetota</taxon>
        <taxon>Actinomycetes</taxon>
        <taxon>Micrococcales</taxon>
        <taxon>Cellulomonadaceae</taxon>
        <taxon>Cellulomonas</taxon>
    </lineage>
</organism>
<evidence type="ECO:0000313" key="2">
    <source>
        <dbReference type="EMBL" id="MBB5473069.1"/>
    </source>
</evidence>
<dbReference type="EMBL" id="BJVQ01000044">
    <property type="protein sequence ID" value="GEL47661.1"/>
    <property type="molecule type" value="Genomic_DNA"/>
</dbReference>
<evidence type="ECO:0000313" key="4">
    <source>
        <dbReference type="Proteomes" id="UP000564629"/>
    </source>
</evidence>
<comment type="caution">
    <text evidence="1">The sequence shown here is derived from an EMBL/GenBank/DDBJ whole genome shotgun (WGS) entry which is preliminary data.</text>
</comment>
<proteinExistence type="predicted"/>
<reference evidence="1 3" key="1">
    <citation type="submission" date="2019-07" db="EMBL/GenBank/DDBJ databases">
        <title>Whole genome shotgun sequence of Cellulomonas hominis NBRC 16055.</title>
        <authorList>
            <person name="Hosoyama A."/>
            <person name="Uohara A."/>
            <person name="Ohji S."/>
            <person name="Ichikawa N."/>
        </authorList>
    </citation>
    <scope>NUCLEOTIDE SEQUENCE [LARGE SCALE GENOMIC DNA]</scope>
    <source>
        <strain evidence="1 3">NBRC 16055</strain>
    </source>
</reference>
<name>A0A511FEJ8_9CELL</name>
<evidence type="ECO:0000313" key="1">
    <source>
        <dbReference type="EMBL" id="GEL47661.1"/>
    </source>
</evidence>
<accession>A0A511FEJ8</accession>
<dbReference type="Proteomes" id="UP000321723">
    <property type="component" value="Unassembled WGS sequence"/>
</dbReference>
<dbReference type="RefSeq" id="WP_146838958.1">
    <property type="nucleotide sequence ID" value="NZ_BJVQ01000044.1"/>
</dbReference>
<protein>
    <submittedName>
        <fullName evidence="1">Uncharacterized protein</fullName>
    </submittedName>
</protein>